<proteinExistence type="predicted"/>
<dbReference type="eggNOG" id="KOG4628">
    <property type="taxonomic scope" value="Eukaryota"/>
</dbReference>
<dbReference type="PANTHER" id="PTHR45969:SF69">
    <property type="entry name" value="FINGER DOMAIN PROTEIN, PUTATIVE (AFU_ORTHOLOGUE AFUA_3G12190)-RELATED"/>
    <property type="match status" value="1"/>
</dbReference>
<name>D8LQW5_ECTSI</name>
<dbReference type="EMBL" id="FN648830">
    <property type="protein sequence ID" value="CBN77638.1"/>
    <property type="molecule type" value="Genomic_DNA"/>
</dbReference>
<dbReference type="GO" id="GO:0061630">
    <property type="term" value="F:ubiquitin protein ligase activity"/>
    <property type="evidence" value="ECO:0007669"/>
    <property type="project" value="TreeGrafter"/>
</dbReference>
<keyword evidence="6" id="KW-0472">Membrane</keyword>
<evidence type="ECO:0000256" key="6">
    <source>
        <dbReference type="SAM" id="Phobius"/>
    </source>
</evidence>
<dbReference type="OrthoDB" id="8062037at2759"/>
<dbReference type="Pfam" id="PF13639">
    <property type="entry name" value="zf-RING_2"/>
    <property type="match status" value="1"/>
</dbReference>
<evidence type="ECO:0000256" key="3">
    <source>
        <dbReference type="ARBA" id="ARBA00022833"/>
    </source>
</evidence>
<feature type="region of interest" description="Disordered" evidence="5">
    <location>
        <begin position="396"/>
        <end position="448"/>
    </location>
</feature>
<dbReference type="InterPro" id="IPR013083">
    <property type="entry name" value="Znf_RING/FYVE/PHD"/>
</dbReference>
<dbReference type="EMBL" id="FN649743">
    <property type="protein sequence ID" value="CBN77638.1"/>
    <property type="molecule type" value="Genomic_DNA"/>
</dbReference>
<protein>
    <recommendedName>
        <fullName evidence="7">RING-type domain-containing protein</fullName>
    </recommendedName>
</protein>
<dbReference type="SMART" id="SM00184">
    <property type="entry name" value="RING"/>
    <property type="match status" value="1"/>
</dbReference>
<keyword evidence="1" id="KW-0479">Metal-binding</keyword>
<evidence type="ECO:0000313" key="8">
    <source>
        <dbReference type="EMBL" id="CBN77638.1"/>
    </source>
</evidence>
<dbReference type="GO" id="GO:0016567">
    <property type="term" value="P:protein ubiquitination"/>
    <property type="evidence" value="ECO:0007669"/>
    <property type="project" value="TreeGrafter"/>
</dbReference>
<dbReference type="STRING" id="2880.D8LQW5"/>
<keyword evidence="2 4" id="KW-0863">Zinc-finger</keyword>
<evidence type="ECO:0000256" key="1">
    <source>
        <dbReference type="ARBA" id="ARBA00022723"/>
    </source>
</evidence>
<accession>D8LQW5</accession>
<evidence type="ECO:0000256" key="5">
    <source>
        <dbReference type="SAM" id="MobiDB-lite"/>
    </source>
</evidence>
<feature type="compositionally biased region" description="Low complexity" evidence="5">
    <location>
        <begin position="525"/>
        <end position="536"/>
    </location>
</feature>
<dbReference type="SUPFAM" id="SSF57850">
    <property type="entry name" value="RING/U-box"/>
    <property type="match status" value="1"/>
</dbReference>
<dbReference type="InParanoid" id="D8LQW5"/>
<dbReference type="InterPro" id="IPR001841">
    <property type="entry name" value="Znf_RING"/>
</dbReference>
<dbReference type="PANTHER" id="PTHR45969">
    <property type="entry name" value="RING ZINC FINGER PROTEIN-RELATED"/>
    <property type="match status" value="1"/>
</dbReference>
<dbReference type="Proteomes" id="UP000002630">
    <property type="component" value="Linkage Group LG18"/>
</dbReference>
<keyword evidence="9" id="KW-1185">Reference proteome</keyword>
<feature type="region of interest" description="Disordered" evidence="5">
    <location>
        <begin position="507"/>
        <end position="556"/>
    </location>
</feature>
<sequence>MSGRTMPFQFHTRRPSAVVRQSGPGRSTLHVDLAAGGGATTAAAGAAAGGAGRGTGGGGWRGRRGWWGSSRRLPDFLEFWGFAAAVPEDERLRRERERRERSHRRRGLAGSCVRSPEFSIFVLGLAALLAFIVFICDMITGRRLRPTSVLVFVAAGTYCLALIKQQRDLAASEQALVIEIMDGSATSSSRRVISKEDRRNLFDYFTFRRSSSTNKGVWTAATATQTDKDAEVSAMEQGTAAPTAAAAATAAAADDDGEVSGGGDTSDREDEAGSPRPCSLPSPLGLSAPTRGPRGAGSDTAAPPSPEQPLATPPVSPSALALAGTLQGEGAAAAVGGVADDGTAEVLGGVEVVGVSGKEEGGGVMMLAPSSGAAAGLSPLFSVALGRDEGESAIRGSCCGGGVADSDESGEGGSGSKPSVAGPEKRPPPEGEEFDDKEVPERGMTGGLSELWSSGESCIICFGEYAEGDVLCRLPCRHTYHAECIDAWLDGPGHSWCPLCKSSLLPPSEPRNGSDNDEIGGAGGTNATTTSADSNAEWLGSSAPAAGAATVGDEAV</sequence>
<keyword evidence="6" id="KW-0812">Transmembrane</keyword>
<feature type="compositionally biased region" description="Pro residues" evidence="5">
    <location>
        <begin position="303"/>
        <end position="316"/>
    </location>
</feature>
<feature type="region of interest" description="Disordered" evidence="5">
    <location>
        <begin position="227"/>
        <end position="317"/>
    </location>
</feature>
<feature type="region of interest" description="Disordered" evidence="5">
    <location>
        <begin position="1"/>
        <end position="25"/>
    </location>
</feature>
<reference evidence="8 9" key="1">
    <citation type="journal article" date="2010" name="Nature">
        <title>The Ectocarpus genome and the independent evolution of multicellularity in brown algae.</title>
        <authorList>
            <person name="Cock J.M."/>
            <person name="Sterck L."/>
            <person name="Rouze P."/>
            <person name="Scornet D."/>
            <person name="Allen A.E."/>
            <person name="Amoutzias G."/>
            <person name="Anthouard V."/>
            <person name="Artiguenave F."/>
            <person name="Aury J.M."/>
            <person name="Badger J.H."/>
            <person name="Beszteri B."/>
            <person name="Billiau K."/>
            <person name="Bonnet E."/>
            <person name="Bothwell J.H."/>
            <person name="Bowler C."/>
            <person name="Boyen C."/>
            <person name="Brownlee C."/>
            <person name="Carrano C.J."/>
            <person name="Charrier B."/>
            <person name="Cho G.Y."/>
            <person name="Coelho S.M."/>
            <person name="Collen J."/>
            <person name="Corre E."/>
            <person name="Da Silva C."/>
            <person name="Delage L."/>
            <person name="Delaroque N."/>
            <person name="Dittami S.M."/>
            <person name="Doulbeau S."/>
            <person name="Elias M."/>
            <person name="Farnham G."/>
            <person name="Gachon C.M."/>
            <person name="Gschloessl B."/>
            <person name="Heesch S."/>
            <person name="Jabbari K."/>
            <person name="Jubin C."/>
            <person name="Kawai H."/>
            <person name="Kimura K."/>
            <person name="Kloareg B."/>
            <person name="Kupper F.C."/>
            <person name="Lang D."/>
            <person name="Le Bail A."/>
            <person name="Leblanc C."/>
            <person name="Lerouge P."/>
            <person name="Lohr M."/>
            <person name="Lopez P.J."/>
            <person name="Martens C."/>
            <person name="Maumus F."/>
            <person name="Michel G."/>
            <person name="Miranda-Saavedra D."/>
            <person name="Morales J."/>
            <person name="Moreau H."/>
            <person name="Motomura T."/>
            <person name="Nagasato C."/>
            <person name="Napoli C.A."/>
            <person name="Nelson D.R."/>
            <person name="Nyvall-Collen P."/>
            <person name="Peters A.F."/>
            <person name="Pommier C."/>
            <person name="Potin P."/>
            <person name="Poulain J."/>
            <person name="Quesneville H."/>
            <person name="Read B."/>
            <person name="Rensing S.A."/>
            <person name="Ritter A."/>
            <person name="Rousvoal S."/>
            <person name="Samanta M."/>
            <person name="Samson G."/>
            <person name="Schroeder D.C."/>
            <person name="Segurens B."/>
            <person name="Strittmatter M."/>
            <person name="Tonon T."/>
            <person name="Tregear J.W."/>
            <person name="Valentin K."/>
            <person name="von Dassow P."/>
            <person name="Yamagishi T."/>
            <person name="Van de Peer Y."/>
            <person name="Wincker P."/>
        </authorList>
    </citation>
    <scope>NUCLEOTIDE SEQUENCE [LARGE SCALE GENOMIC DNA]</scope>
    <source>
        <strain evidence="9">Ec32 / CCAP1310/4</strain>
    </source>
</reference>
<feature type="transmembrane region" description="Helical" evidence="6">
    <location>
        <begin position="118"/>
        <end position="140"/>
    </location>
</feature>
<organism evidence="8 9">
    <name type="scientific">Ectocarpus siliculosus</name>
    <name type="common">Brown alga</name>
    <name type="synonym">Conferva siliculosa</name>
    <dbReference type="NCBI Taxonomy" id="2880"/>
    <lineage>
        <taxon>Eukaryota</taxon>
        <taxon>Sar</taxon>
        <taxon>Stramenopiles</taxon>
        <taxon>Ochrophyta</taxon>
        <taxon>PX clade</taxon>
        <taxon>Phaeophyceae</taxon>
        <taxon>Ectocarpales</taxon>
        <taxon>Ectocarpaceae</taxon>
        <taxon>Ectocarpus</taxon>
    </lineage>
</organism>
<dbReference type="AlphaFoldDB" id="D8LQW5"/>
<feature type="domain" description="RING-type" evidence="7">
    <location>
        <begin position="458"/>
        <end position="501"/>
    </location>
</feature>
<dbReference type="PROSITE" id="PS50089">
    <property type="entry name" value="ZF_RING_2"/>
    <property type="match status" value="1"/>
</dbReference>
<dbReference type="Gene3D" id="3.30.40.10">
    <property type="entry name" value="Zinc/RING finger domain, C3HC4 (zinc finger)"/>
    <property type="match status" value="1"/>
</dbReference>
<dbReference type="GO" id="GO:0008270">
    <property type="term" value="F:zinc ion binding"/>
    <property type="evidence" value="ECO:0007669"/>
    <property type="project" value="UniProtKB-KW"/>
</dbReference>
<dbReference type="CDD" id="cd16473">
    <property type="entry name" value="RING-H2_RNF103"/>
    <property type="match status" value="1"/>
</dbReference>
<evidence type="ECO:0000259" key="7">
    <source>
        <dbReference type="PROSITE" id="PS50089"/>
    </source>
</evidence>
<evidence type="ECO:0000313" key="9">
    <source>
        <dbReference type="Proteomes" id="UP000002630"/>
    </source>
</evidence>
<feature type="compositionally biased region" description="Low complexity" evidence="5">
    <location>
        <begin position="239"/>
        <end position="252"/>
    </location>
</feature>
<evidence type="ECO:0000256" key="4">
    <source>
        <dbReference type="PROSITE-ProRule" id="PRU00175"/>
    </source>
</evidence>
<gene>
    <name evidence="8" type="ORF">Esi_0061_0008</name>
</gene>
<keyword evidence="3" id="KW-0862">Zinc</keyword>
<evidence type="ECO:0000256" key="2">
    <source>
        <dbReference type="ARBA" id="ARBA00022771"/>
    </source>
</evidence>
<keyword evidence="6" id="KW-1133">Transmembrane helix</keyword>